<keyword evidence="3 4" id="KW-0560">Oxidoreductase</keyword>
<comment type="function">
    <text evidence="4">Catalyzes the NADPH-dependent reduction of ketopantoate into pantoic acid.</text>
</comment>
<dbReference type="SUPFAM" id="SSF48179">
    <property type="entry name" value="6-phosphogluconate dehydrogenase C-terminal domain-like"/>
    <property type="match status" value="1"/>
</dbReference>
<dbReference type="InterPro" id="IPR013752">
    <property type="entry name" value="KPA_reductase"/>
</dbReference>
<evidence type="ECO:0000259" key="6">
    <source>
        <dbReference type="Pfam" id="PF08546"/>
    </source>
</evidence>
<dbReference type="Pfam" id="PF02558">
    <property type="entry name" value="ApbA"/>
    <property type="match status" value="1"/>
</dbReference>
<dbReference type="NCBIfam" id="TIGR00745">
    <property type="entry name" value="apbA_panE"/>
    <property type="match status" value="1"/>
</dbReference>
<gene>
    <name evidence="7" type="ORF">SCUCBS95973_004465</name>
</gene>
<evidence type="ECO:0000313" key="8">
    <source>
        <dbReference type="Proteomes" id="UP001642405"/>
    </source>
</evidence>
<feature type="domain" description="Ketopantoate reductase C-terminal" evidence="6">
    <location>
        <begin position="204"/>
        <end position="323"/>
    </location>
</feature>
<dbReference type="InterPro" id="IPR008927">
    <property type="entry name" value="6-PGluconate_DH-like_C_sf"/>
</dbReference>
<dbReference type="Proteomes" id="UP001642405">
    <property type="component" value="Unassembled WGS sequence"/>
</dbReference>
<proteinExistence type="inferred from homology"/>
<reference evidence="7 8" key="1">
    <citation type="submission" date="2024-01" db="EMBL/GenBank/DDBJ databases">
        <authorList>
            <person name="Allen C."/>
            <person name="Tagirdzhanova G."/>
        </authorList>
    </citation>
    <scope>NUCLEOTIDE SEQUENCE [LARGE SCALE GENOMIC DNA]</scope>
</reference>
<dbReference type="EMBL" id="CAWUHB010000022">
    <property type="protein sequence ID" value="CAK7221351.1"/>
    <property type="molecule type" value="Genomic_DNA"/>
</dbReference>
<dbReference type="Pfam" id="PF08546">
    <property type="entry name" value="ApbA_C"/>
    <property type="match status" value="1"/>
</dbReference>
<keyword evidence="2 4" id="KW-0521">NADP</keyword>
<evidence type="ECO:0000256" key="4">
    <source>
        <dbReference type="RuleBase" id="RU362068"/>
    </source>
</evidence>
<dbReference type="Gene3D" id="1.10.1040.10">
    <property type="entry name" value="N-(1-d-carboxylethyl)-l-norvaline Dehydrogenase, domain 2"/>
    <property type="match status" value="1"/>
</dbReference>
<protein>
    <recommendedName>
        <fullName evidence="4">2-dehydropantoate 2-reductase</fullName>
        <ecNumber evidence="4">1.1.1.169</ecNumber>
    </recommendedName>
    <alternativeName>
        <fullName evidence="4">Ketopantoate reductase</fullName>
    </alternativeName>
</protein>
<dbReference type="Gene3D" id="3.40.50.720">
    <property type="entry name" value="NAD(P)-binding Rossmann-like Domain"/>
    <property type="match status" value="1"/>
</dbReference>
<dbReference type="InterPro" id="IPR051402">
    <property type="entry name" value="KPR-Related"/>
</dbReference>
<comment type="caution">
    <text evidence="7">The sequence shown here is derived from an EMBL/GenBank/DDBJ whole genome shotgun (WGS) entry which is preliminary data.</text>
</comment>
<evidence type="ECO:0000256" key="3">
    <source>
        <dbReference type="ARBA" id="ARBA00023002"/>
    </source>
</evidence>
<dbReference type="PANTHER" id="PTHR21708">
    <property type="entry name" value="PROBABLE 2-DEHYDROPANTOATE 2-REDUCTASE"/>
    <property type="match status" value="1"/>
</dbReference>
<evidence type="ECO:0000259" key="5">
    <source>
        <dbReference type="Pfam" id="PF02558"/>
    </source>
</evidence>
<dbReference type="InterPro" id="IPR003710">
    <property type="entry name" value="ApbA"/>
</dbReference>
<evidence type="ECO:0000256" key="2">
    <source>
        <dbReference type="ARBA" id="ARBA00022857"/>
    </source>
</evidence>
<organism evidence="7 8">
    <name type="scientific">Sporothrix curviconia</name>
    <dbReference type="NCBI Taxonomy" id="1260050"/>
    <lineage>
        <taxon>Eukaryota</taxon>
        <taxon>Fungi</taxon>
        <taxon>Dikarya</taxon>
        <taxon>Ascomycota</taxon>
        <taxon>Pezizomycotina</taxon>
        <taxon>Sordariomycetes</taxon>
        <taxon>Sordariomycetidae</taxon>
        <taxon>Ophiostomatales</taxon>
        <taxon>Ophiostomataceae</taxon>
        <taxon>Sporothrix</taxon>
    </lineage>
</organism>
<dbReference type="SUPFAM" id="SSF51735">
    <property type="entry name" value="NAD(P)-binding Rossmann-fold domains"/>
    <property type="match status" value="1"/>
</dbReference>
<feature type="domain" description="Ketopantoate reductase N-terminal" evidence="5">
    <location>
        <begin position="8"/>
        <end position="165"/>
    </location>
</feature>
<comment type="catalytic activity">
    <reaction evidence="4">
        <text>(R)-pantoate + NADP(+) = 2-dehydropantoate + NADPH + H(+)</text>
        <dbReference type="Rhea" id="RHEA:16233"/>
        <dbReference type="ChEBI" id="CHEBI:11561"/>
        <dbReference type="ChEBI" id="CHEBI:15378"/>
        <dbReference type="ChEBI" id="CHEBI:15980"/>
        <dbReference type="ChEBI" id="CHEBI:57783"/>
        <dbReference type="ChEBI" id="CHEBI:58349"/>
        <dbReference type="EC" id="1.1.1.169"/>
    </reaction>
</comment>
<dbReference type="InterPro" id="IPR036291">
    <property type="entry name" value="NAD(P)-bd_dom_sf"/>
</dbReference>
<evidence type="ECO:0000256" key="1">
    <source>
        <dbReference type="ARBA" id="ARBA00007870"/>
    </source>
</evidence>
<dbReference type="InterPro" id="IPR013328">
    <property type="entry name" value="6PGD_dom2"/>
</dbReference>
<keyword evidence="8" id="KW-1185">Reference proteome</keyword>
<dbReference type="EC" id="1.1.1.169" evidence="4"/>
<name>A0ABP0BPA6_9PEZI</name>
<dbReference type="InterPro" id="IPR013332">
    <property type="entry name" value="KPR_N"/>
</dbReference>
<accession>A0ABP0BPA6</accession>
<comment type="similarity">
    <text evidence="1 4">Belongs to the ketopantoate reductase family.</text>
</comment>
<sequence>MATDKKNVLLVGSGAIGTLAAFSLTAGGRADVTAVLRSNYAVVEESGFVVDSFDYGLHEGWKPSKVLNKVPDVTADGLPPYDYIVVATKNYPDIPPTVSEIIAPAVTPGHTAIVLIQNGLNIEKPLVAAFPTNAIVSGVSLTGSAERSPGHIVSDEHDVLIVGPFVNPGVGAEASLAAARTFVEIYGASGKVTCELNEDVGFVRWRKLVYNACYNPLATILRMDTSQLRLAETPIADLVRPAMWEVWRAAKAAGHDVPKEHIENTINADPIDVWCKPSMLQDAEKGNYIEYINLIEEPVKEAEKLGVPTPILKVILDMCRALQWKAKVAKGLVTLPAGAPPS</sequence>
<evidence type="ECO:0000313" key="7">
    <source>
        <dbReference type="EMBL" id="CAK7221351.1"/>
    </source>
</evidence>
<dbReference type="PANTHER" id="PTHR21708:SF30">
    <property type="entry name" value="2-DEHYDROPANTOATE 2-REDUCTASE-RELATED"/>
    <property type="match status" value="1"/>
</dbReference>